<dbReference type="InterPro" id="IPR001138">
    <property type="entry name" value="Zn2Cys6_DnaBD"/>
</dbReference>
<dbReference type="PANTHER" id="PTHR47784">
    <property type="entry name" value="STEROL UPTAKE CONTROL PROTEIN 2"/>
    <property type="match status" value="1"/>
</dbReference>
<name>A0A9P4WJF3_9PLEO</name>
<feature type="compositionally biased region" description="Basic and acidic residues" evidence="2">
    <location>
        <begin position="123"/>
        <end position="132"/>
    </location>
</feature>
<feature type="domain" description="Zn(2)-C6 fungal-type" evidence="3">
    <location>
        <begin position="247"/>
        <end position="277"/>
    </location>
</feature>
<evidence type="ECO:0000313" key="4">
    <source>
        <dbReference type="EMBL" id="KAF3033994.1"/>
    </source>
</evidence>
<evidence type="ECO:0000256" key="1">
    <source>
        <dbReference type="ARBA" id="ARBA00023242"/>
    </source>
</evidence>
<evidence type="ECO:0000259" key="3">
    <source>
        <dbReference type="PROSITE" id="PS50048"/>
    </source>
</evidence>
<reference evidence="4" key="1">
    <citation type="submission" date="2019-04" db="EMBL/GenBank/DDBJ databases">
        <title>Sequencing of skin fungus with MAO and IRED activity.</title>
        <authorList>
            <person name="Marsaioli A.J."/>
            <person name="Bonatto J.M.C."/>
            <person name="Reis Junior O."/>
        </authorList>
    </citation>
    <scope>NUCLEOTIDE SEQUENCE</scope>
    <source>
        <strain evidence="4">28M1</strain>
    </source>
</reference>
<dbReference type="PROSITE" id="PS00463">
    <property type="entry name" value="ZN2_CY6_FUNGAL_1"/>
    <property type="match status" value="2"/>
</dbReference>
<dbReference type="EMBL" id="SWKV01000073">
    <property type="protein sequence ID" value="KAF3033994.1"/>
    <property type="molecule type" value="Genomic_DNA"/>
</dbReference>
<protein>
    <recommendedName>
        <fullName evidence="3">Zn(2)-C6 fungal-type domain-containing protein</fullName>
    </recommendedName>
</protein>
<dbReference type="Pfam" id="PF00172">
    <property type="entry name" value="Zn_clus"/>
    <property type="match status" value="2"/>
</dbReference>
<dbReference type="SMART" id="SM00066">
    <property type="entry name" value="GAL4"/>
    <property type="match status" value="2"/>
</dbReference>
<dbReference type="AlphaFoldDB" id="A0A9P4WJF3"/>
<dbReference type="OrthoDB" id="3251668at2759"/>
<feature type="region of interest" description="Disordered" evidence="2">
    <location>
        <begin position="64"/>
        <end position="92"/>
    </location>
</feature>
<dbReference type="GO" id="GO:0008270">
    <property type="term" value="F:zinc ion binding"/>
    <property type="evidence" value="ECO:0007669"/>
    <property type="project" value="InterPro"/>
</dbReference>
<dbReference type="InterPro" id="IPR053157">
    <property type="entry name" value="Sterol_Uptake_Regulator"/>
</dbReference>
<dbReference type="Gene3D" id="4.10.240.10">
    <property type="entry name" value="Zn(2)-C6 fungal-type DNA-binding domain"/>
    <property type="match status" value="2"/>
</dbReference>
<proteinExistence type="predicted"/>
<dbReference type="InterPro" id="IPR036864">
    <property type="entry name" value="Zn2-C6_fun-type_DNA-bd_sf"/>
</dbReference>
<sequence length="323" mass="35823">MDDLDDELDLRYHRGGKPDVYYRVPIAAIEEADGFKYFERHAFNPKIGGDGARLNYVCQDSLQNKDRKANKKKKEADPEGGDDSATASKDLTPTYDCGGAIHVKFSIRREAINVVYKHNPVHRDVESRRSGDDVSAVPEANGLATPKVAKTLNGSAKKRKPSKKDHLIAIDNEFHNPDLNMSTSPEAPKSSASKKRKSNGTEPGPSKSSTKKGETAKASTVSTPVKSQEKAVPKQPSPPPRLARNKACIRCREKKIKCNEAKPACNQCKRGLWTCQYAVVGPKPRAKNGCINCKQRRRKCTEERPLCAYCLKVDDDCEYTEYA</sequence>
<evidence type="ECO:0000256" key="2">
    <source>
        <dbReference type="SAM" id="MobiDB-lite"/>
    </source>
</evidence>
<feature type="compositionally biased region" description="Low complexity" evidence="2">
    <location>
        <begin position="182"/>
        <end position="191"/>
    </location>
</feature>
<accession>A0A9P4WJF3</accession>
<feature type="region of interest" description="Disordered" evidence="2">
    <location>
        <begin position="123"/>
        <end position="243"/>
    </location>
</feature>
<gene>
    <name evidence="4" type="ORF">E8E12_005744</name>
</gene>
<dbReference type="PROSITE" id="PS50048">
    <property type="entry name" value="ZN2_CY6_FUNGAL_2"/>
    <property type="match status" value="2"/>
</dbReference>
<dbReference type="SUPFAM" id="SSF57701">
    <property type="entry name" value="Zn2/Cys6 DNA-binding domain"/>
    <property type="match status" value="2"/>
</dbReference>
<keyword evidence="1" id="KW-0539">Nucleus</keyword>
<evidence type="ECO:0000313" key="5">
    <source>
        <dbReference type="Proteomes" id="UP000758155"/>
    </source>
</evidence>
<organism evidence="4 5">
    <name type="scientific">Didymella heteroderae</name>
    <dbReference type="NCBI Taxonomy" id="1769908"/>
    <lineage>
        <taxon>Eukaryota</taxon>
        <taxon>Fungi</taxon>
        <taxon>Dikarya</taxon>
        <taxon>Ascomycota</taxon>
        <taxon>Pezizomycotina</taxon>
        <taxon>Dothideomycetes</taxon>
        <taxon>Pleosporomycetidae</taxon>
        <taxon>Pleosporales</taxon>
        <taxon>Pleosporineae</taxon>
        <taxon>Didymellaceae</taxon>
        <taxon>Didymella</taxon>
    </lineage>
</organism>
<dbReference type="CDD" id="cd00067">
    <property type="entry name" value="GAL4"/>
    <property type="match status" value="2"/>
</dbReference>
<keyword evidence="5" id="KW-1185">Reference proteome</keyword>
<dbReference type="Proteomes" id="UP000758155">
    <property type="component" value="Unassembled WGS sequence"/>
</dbReference>
<feature type="compositionally biased region" description="Polar residues" evidence="2">
    <location>
        <begin position="217"/>
        <end position="226"/>
    </location>
</feature>
<dbReference type="GO" id="GO:0001228">
    <property type="term" value="F:DNA-binding transcription activator activity, RNA polymerase II-specific"/>
    <property type="evidence" value="ECO:0007669"/>
    <property type="project" value="TreeGrafter"/>
</dbReference>
<feature type="compositionally biased region" description="Basic and acidic residues" evidence="2">
    <location>
        <begin position="164"/>
        <end position="176"/>
    </location>
</feature>
<comment type="caution">
    <text evidence="4">The sequence shown here is derived from an EMBL/GenBank/DDBJ whole genome shotgun (WGS) entry which is preliminary data.</text>
</comment>
<feature type="domain" description="Zn(2)-C6 fungal-type" evidence="3">
    <location>
        <begin position="289"/>
        <end position="319"/>
    </location>
</feature>
<dbReference type="PANTHER" id="PTHR47784:SF5">
    <property type="entry name" value="STEROL UPTAKE CONTROL PROTEIN 2"/>
    <property type="match status" value="1"/>
</dbReference>